<evidence type="ECO:0008006" key="4">
    <source>
        <dbReference type="Google" id="ProtNLM"/>
    </source>
</evidence>
<dbReference type="PROSITE" id="PS51257">
    <property type="entry name" value="PROKAR_LIPOPROTEIN"/>
    <property type="match status" value="1"/>
</dbReference>
<protein>
    <recommendedName>
        <fullName evidence="4">DUF5018 domain-containing protein</fullName>
    </recommendedName>
</protein>
<comment type="caution">
    <text evidence="2">The sequence shown here is derived from an EMBL/GenBank/DDBJ whole genome shotgun (WGS) entry which is preliminary data.</text>
</comment>
<name>A0A4R6SYM1_9SPHI</name>
<sequence length="319" mass="35427">MKPNFLICALLALISFASCKKNMSLPEQPNSKILEFKVPVSDGMISGAIDETDKTITVYIPFFYQLDVIDPVIRLSEGAKLSEEILPVDVLNDKATYTVTGADKSTTTYKLIIKMQQMGPLVVSEVSTETTTASWGIGFYMLNIRGNFNTNDANKVRVFLVDANEKEAEMTHVTGYGNATVVPQMGTEGKIYTLGYIGVPQTLDPGRYKVRVKVQSLTTDLKYPVTLNYVLPQIDYESITAKQGDTFVIHTTGPVFHNFKTFSVPVNGVKVEFPIVSYTRTHATIRVPDTMTPGTYYPYLLFDGFPQITANWPLTIIAK</sequence>
<evidence type="ECO:0000313" key="3">
    <source>
        <dbReference type="Proteomes" id="UP000295620"/>
    </source>
</evidence>
<proteinExistence type="predicted"/>
<accession>A0A4R6SYM1</accession>
<reference evidence="2 3" key="1">
    <citation type="submission" date="2019-03" db="EMBL/GenBank/DDBJ databases">
        <title>Genomic Encyclopedia of Archaeal and Bacterial Type Strains, Phase II (KMG-II): from individual species to whole genera.</title>
        <authorList>
            <person name="Goeker M."/>
        </authorList>
    </citation>
    <scope>NUCLEOTIDE SEQUENCE [LARGE SCALE GENOMIC DNA]</scope>
    <source>
        <strain evidence="2 3">DSM 19035</strain>
    </source>
</reference>
<dbReference type="OrthoDB" id="674886at2"/>
<evidence type="ECO:0000256" key="1">
    <source>
        <dbReference type="SAM" id="SignalP"/>
    </source>
</evidence>
<keyword evidence="3" id="KW-1185">Reference proteome</keyword>
<dbReference type="RefSeq" id="WP_133575838.1">
    <property type="nucleotide sequence ID" value="NZ_SNYC01000004.1"/>
</dbReference>
<dbReference type="EMBL" id="SNYC01000004">
    <property type="protein sequence ID" value="TDQ09782.1"/>
    <property type="molecule type" value="Genomic_DNA"/>
</dbReference>
<evidence type="ECO:0000313" key="2">
    <source>
        <dbReference type="EMBL" id="TDQ09782.1"/>
    </source>
</evidence>
<organism evidence="2 3">
    <name type="scientific">Pedobacter metabolipauper</name>
    <dbReference type="NCBI Taxonomy" id="425513"/>
    <lineage>
        <taxon>Bacteria</taxon>
        <taxon>Pseudomonadati</taxon>
        <taxon>Bacteroidota</taxon>
        <taxon>Sphingobacteriia</taxon>
        <taxon>Sphingobacteriales</taxon>
        <taxon>Sphingobacteriaceae</taxon>
        <taxon>Pedobacter</taxon>
    </lineage>
</organism>
<dbReference type="AlphaFoldDB" id="A0A4R6SYM1"/>
<dbReference type="Proteomes" id="UP000295620">
    <property type="component" value="Unassembled WGS sequence"/>
</dbReference>
<feature type="signal peptide" evidence="1">
    <location>
        <begin position="1"/>
        <end position="20"/>
    </location>
</feature>
<feature type="chain" id="PRO_5020211774" description="DUF5018 domain-containing protein" evidence="1">
    <location>
        <begin position="21"/>
        <end position="319"/>
    </location>
</feature>
<gene>
    <name evidence="2" type="ORF">ATK78_1941</name>
</gene>
<keyword evidence="1" id="KW-0732">Signal</keyword>
<dbReference type="Gene3D" id="2.60.40.2340">
    <property type="match status" value="1"/>
</dbReference>